<reference evidence="1" key="1">
    <citation type="journal article" date="2013" name="Genetics">
        <title>The draft genome and transcriptome of Panagrellus redivivus are shaped by the harsh demands of a free-living lifestyle.</title>
        <authorList>
            <person name="Srinivasan J."/>
            <person name="Dillman A.R."/>
            <person name="Macchietto M.G."/>
            <person name="Heikkinen L."/>
            <person name="Lakso M."/>
            <person name="Fracchia K.M."/>
            <person name="Antoshechkin I."/>
            <person name="Mortazavi A."/>
            <person name="Wong G."/>
            <person name="Sternberg P.W."/>
        </authorList>
    </citation>
    <scope>NUCLEOTIDE SEQUENCE [LARGE SCALE GENOMIC DNA]</scope>
    <source>
        <strain evidence="1">MT8872</strain>
    </source>
</reference>
<evidence type="ECO:0000313" key="2">
    <source>
        <dbReference type="WBParaSite" id="Pan_g11307.t1"/>
    </source>
</evidence>
<accession>A0A7E4UQM2</accession>
<dbReference type="Proteomes" id="UP000492821">
    <property type="component" value="Unassembled WGS sequence"/>
</dbReference>
<keyword evidence="1" id="KW-1185">Reference proteome</keyword>
<dbReference type="AlphaFoldDB" id="A0A7E4UQM2"/>
<protein>
    <submittedName>
        <fullName evidence="2">Phage protein</fullName>
    </submittedName>
</protein>
<evidence type="ECO:0000313" key="1">
    <source>
        <dbReference type="Proteomes" id="UP000492821"/>
    </source>
</evidence>
<proteinExistence type="predicted"/>
<dbReference type="WBParaSite" id="Pan_g11307.t1">
    <property type="protein sequence ID" value="Pan_g11307.t1"/>
    <property type="gene ID" value="Pan_g11307"/>
</dbReference>
<name>A0A7E4UQM2_PANRE</name>
<sequence length="92" mass="10369">MPYPLEKLQYGLRRRLRELATPAEAYSFQIAAPNYNGFQPIQKVQFVPYGFDVLDAADDVILVLVVEMDDEPVTGGNKQWQGIGIIFGTARH</sequence>
<reference evidence="2" key="2">
    <citation type="submission" date="2020-10" db="UniProtKB">
        <authorList>
            <consortium name="WormBaseParasite"/>
        </authorList>
    </citation>
    <scope>IDENTIFICATION</scope>
</reference>
<organism evidence="1 2">
    <name type="scientific">Panagrellus redivivus</name>
    <name type="common">Microworm</name>
    <dbReference type="NCBI Taxonomy" id="6233"/>
    <lineage>
        <taxon>Eukaryota</taxon>
        <taxon>Metazoa</taxon>
        <taxon>Ecdysozoa</taxon>
        <taxon>Nematoda</taxon>
        <taxon>Chromadorea</taxon>
        <taxon>Rhabditida</taxon>
        <taxon>Tylenchina</taxon>
        <taxon>Panagrolaimomorpha</taxon>
        <taxon>Panagrolaimoidea</taxon>
        <taxon>Panagrolaimidae</taxon>
        <taxon>Panagrellus</taxon>
    </lineage>
</organism>